<evidence type="ECO:0000313" key="2">
    <source>
        <dbReference type="EMBL" id="CAI8046872.1"/>
    </source>
</evidence>
<dbReference type="PROSITE" id="PS50011">
    <property type="entry name" value="PROTEIN_KINASE_DOM"/>
    <property type="match status" value="1"/>
</dbReference>
<keyword evidence="2" id="KW-0418">Kinase</keyword>
<gene>
    <name evidence="2" type="ORF">GBAR_LOCUS25921</name>
</gene>
<keyword evidence="2" id="KW-0808">Transferase</keyword>
<reference evidence="2" key="1">
    <citation type="submission" date="2023-03" db="EMBL/GenBank/DDBJ databases">
        <authorList>
            <person name="Steffen K."/>
            <person name="Cardenas P."/>
        </authorList>
    </citation>
    <scope>NUCLEOTIDE SEQUENCE</scope>
</reference>
<dbReference type="SUPFAM" id="SSF56112">
    <property type="entry name" value="Protein kinase-like (PK-like)"/>
    <property type="match status" value="1"/>
</dbReference>
<dbReference type="GO" id="GO:0004672">
    <property type="term" value="F:protein kinase activity"/>
    <property type="evidence" value="ECO:0007669"/>
    <property type="project" value="InterPro"/>
</dbReference>
<sequence length="494" mass="56009">MLLWKFAVLSLSSQDPPLAATVLTKHDRRTCLRGKAVEFLLVSLAKPLIQLLNEKPLRRPIQIQKKADAEYRSEAVASRVQKKIAPKKPPRTFSTYLEDVTSIPEGSGVRYSVLRDCSSEPRGWVEGNLASLMADTVQRVYAKFVEHVVRPDPLWELGWQHLSLLSPNVVAYKGLQMSLQKLPKKEDECTQNDMRISKCLFPHPNLNLVRGLLPPPSLPSLSHSSRYLLRDSCGIGTLAELLPRHRESCAPQQTRQWLLMCMIQVLSAVEFIYSRAVCHRDIGLDCLHVTQYGEHWILKLGRFNYAVHRPGPLTAKSFVYSYEELRWLGGADSRLPPEILNTPEEVQTLDYSGTDIFAIGCLFYEFIGLDNPFEVNSQLAHKHYEVSDLPSLPPCRTSTQRLAHLLLSRDPQTRPSPSTALLLCQALLWLPEHWLDSKVTGLQLQEHLDYDRGILVASLATMDIRPVPLPHVLQANFLQRCRVPDLLLALHLLK</sequence>
<evidence type="ECO:0000259" key="1">
    <source>
        <dbReference type="PROSITE" id="PS50011"/>
    </source>
</evidence>
<dbReference type="Pfam" id="PF00069">
    <property type="entry name" value="Pkinase"/>
    <property type="match status" value="1"/>
</dbReference>
<dbReference type="Proteomes" id="UP001174909">
    <property type="component" value="Unassembled WGS sequence"/>
</dbReference>
<dbReference type="SMART" id="SM00220">
    <property type="entry name" value="S_TKc"/>
    <property type="match status" value="1"/>
</dbReference>
<keyword evidence="3" id="KW-1185">Reference proteome</keyword>
<feature type="domain" description="Protein kinase" evidence="1">
    <location>
        <begin position="97"/>
        <end position="428"/>
    </location>
</feature>
<name>A0AA35XDJ4_GEOBA</name>
<dbReference type="EMBL" id="CASHTH010003594">
    <property type="protein sequence ID" value="CAI8046872.1"/>
    <property type="molecule type" value="Genomic_DNA"/>
</dbReference>
<dbReference type="Gene3D" id="1.10.510.10">
    <property type="entry name" value="Transferase(Phosphotransferase) domain 1"/>
    <property type="match status" value="1"/>
</dbReference>
<accession>A0AA35XDJ4</accession>
<comment type="caution">
    <text evidence="2">The sequence shown here is derived from an EMBL/GenBank/DDBJ whole genome shotgun (WGS) entry which is preliminary data.</text>
</comment>
<evidence type="ECO:0000313" key="3">
    <source>
        <dbReference type="Proteomes" id="UP001174909"/>
    </source>
</evidence>
<dbReference type="PANTHER" id="PTHR22972">
    <property type="entry name" value="SERINE/THREONINE PROTEIN KINASE"/>
    <property type="match status" value="1"/>
</dbReference>
<organism evidence="2 3">
    <name type="scientific">Geodia barretti</name>
    <name type="common">Barrett's horny sponge</name>
    <dbReference type="NCBI Taxonomy" id="519541"/>
    <lineage>
        <taxon>Eukaryota</taxon>
        <taxon>Metazoa</taxon>
        <taxon>Porifera</taxon>
        <taxon>Demospongiae</taxon>
        <taxon>Heteroscleromorpha</taxon>
        <taxon>Tetractinellida</taxon>
        <taxon>Astrophorina</taxon>
        <taxon>Geodiidae</taxon>
        <taxon>Geodia</taxon>
    </lineage>
</organism>
<dbReference type="InterPro" id="IPR051511">
    <property type="entry name" value="MitoQC_Scaffold_Kinases"/>
</dbReference>
<dbReference type="AlphaFoldDB" id="A0AA35XDJ4"/>
<dbReference type="InterPro" id="IPR000719">
    <property type="entry name" value="Prot_kinase_dom"/>
</dbReference>
<proteinExistence type="predicted"/>
<dbReference type="GO" id="GO:0005524">
    <property type="term" value="F:ATP binding"/>
    <property type="evidence" value="ECO:0007669"/>
    <property type="project" value="InterPro"/>
</dbReference>
<dbReference type="PANTHER" id="PTHR22972:SF8">
    <property type="entry name" value="PROTEIN KINASE DOMAIN-CONTAINING PROTEIN"/>
    <property type="match status" value="1"/>
</dbReference>
<protein>
    <submittedName>
        <fullName evidence="2">Serine/threonine-protein kinase Nek3</fullName>
    </submittedName>
</protein>
<dbReference type="InterPro" id="IPR011009">
    <property type="entry name" value="Kinase-like_dom_sf"/>
</dbReference>